<name>A0AC61S7B6_9BACT</name>
<dbReference type="EMBL" id="SSTG01000016">
    <property type="protein sequence ID" value="THG54515.1"/>
    <property type="molecule type" value="Genomic_DNA"/>
</dbReference>
<sequence length="328" mass="36674">MQLAHPEYLWLFLVFIPIIGWHVWKHRQAYPALHISTAAPFANMPRSYKEYLLHGLLVLRLFCIGCVIIVLARPQTSDSWRTSKTEGTDIIIALDISSSMLARDFQPDRLEAAKNMASKFVAGRKNDNIGLVIYAGESFTSLPMTTDRSMVANYIHDIRMGMLNDGTAIGDGLATSINRIKDGKAKSKSIILITDGVNNTGVVAPLTAAEIAKKMGIKVYTIGVGRNGTAPTPQQNYFGGVDYVNMPVVIDEAMLQNISRMTGGKYFRATGNNVLRDIFQEIDQLEKTQMDVRHFSHTEDDYMLWAWLAFASFLAEIVLRRTLLRTIP</sequence>
<comment type="caution">
    <text evidence="1">The sequence shown here is derived from an EMBL/GenBank/DDBJ whole genome shotgun (WGS) entry which is preliminary data.</text>
</comment>
<organism evidence="1 2">
    <name type="scientific">Muribaculum caecicola</name>
    <dbReference type="NCBI Taxonomy" id="3038144"/>
    <lineage>
        <taxon>Bacteria</taxon>
        <taxon>Pseudomonadati</taxon>
        <taxon>Bacteroidota</taxon>
        <taxon>Bacteroidia</taxon>
        <taxon>Bacteroidales</taxon>
        <taxon>Muribaculaceae</taxon>
        <taxon>Muribaculum</taxon>
    </lineage>
</organism>
<evidence type="ECO:0000313" key="1">
    <source>
        <dbReference type="EMBL" id="THG54515.1"/>
    </source>
</evidence>
<proteinExistence type="predicted"/>
<gene>
    <name evidence="1" type="ORF">E5990_02540</name>
</gene>
<reference evidence="1" key="1">
    <citation type="submission" date="2019-04" db="EMBL/GenBank/DDBJ databases">
        <title>Microbes associate with the intestines of laboratory mice.</title>
        <authorList>
            <person name="Navarre W."/>
            <person name="Wong E."/>
            <person name="Huang K.C."/>
            <person name="Tropini C."/>
            <person name="Ng K."/>
            <person name="Yu B."/>
        </authorList>
    </citation>
    <scope>NUCLEOTIDE SEQUENCE</scope>
    <source>
        <strain evidence="1">NM86_A22</strain>
    </source>
</reference>
<evidence type="ECO:0000313" key="2">
    <source>
        <dbReference type="Proteomes" id="UP000305401"/>
    </source>
</evidence>
<dbReference type="Proteomes" id="UP000305401">
    <property type="component" value="Unassembled WGS sequence"/>
</dbReference>
<accession>A0AC61S7B6</accession>
<protein>
    <submittedName>
        <fullName evidence="1">VWA domain-containing protein</fullName>
    </submittedName>
</protein>
<keyword evidence="2" id="KW-1185">Reference proteome</keyword>